<reference evidence="19" key="1">
    <citation type="submission" date="2025-08" db="UniProtKB">
        <authorList>
            <consortium name="Ensembl"/>
        </authorList>
    </citation>
    <scope>IDENTIFICATION</scope>
    <source>
        <strain evidence="19">Glennie</strain>
    </source>
</reference>
<dbReference type="eggNOG" id="ENOG502S4IS">
    <property type="taxonomic scope" value="Eukaryota"/>
</dbReference>
<dbReference type="Pfam" id="PF01108">
    <property type="entry name" value="Tissue_fac"/>
    <property type="match status" value="1"/>
</dbReference>
<feature type="region of interest" description="Disordered" evidence="16">
    <location>
        <begin position="361"/>
        <end position="508"/>
    </location>
</feature>
<evidence type="ECO:0000256" key="5">
    <source>
        <dbReference type="ARBA" id="ARBA00022692"/>
    </source>
</evidence>
<protein>
    <recommendedName>
        <fullName evidence="15">Interleukin-22 receptor subunit alpha-1</fullName>
    </recommendedName>
</protein>
<comment type="subcellular location">
    <subcellularLocation>
        <location evidence="1">Cell membrane</location>
        <topology evidence="1">Single-pass type I membrane protein</topology>
    </subcellularLocation>
</comment>
<dbReference type="InParanoid" id="F6UJT9"/>
<evidence type="ECO:0000313" key="19">
    <source>
        <dbReference type="Ensembl" id="ENSOANP00000003504.3"/>
    </source>
</evidence>
<evidence type="ECO:0000256" key="2">
    <source>
        <dbReference type="ARBA" id="ARBA00005399"/>
    </source>
</evidence>
<dbReference type="InterPro" id="IPR050650">
    <property type="entry name" value="Type-II_Cytokine-TF_Rcpt"/>
</dbReference>
<dbReference type="GO" id="GO:0005886">
    <property type="term" value="C:plasma membrane"/>
    <property type="evidence" value="ECO:0000318"/>
    <property type="project" value="GO_Central"/>
</dbReference>
<dbReference type="GO" id="GO:0004896">
    <property type="term" value="F:cytokine receptor activity"/>
    <property type="evidence" value="ECO:0000318"/>
    <property type="project" value="GO_Central"/>
</dbReference>
<keyword evidence="20" id="KW-1185">Reference proteome</keyword>
<sequence>MRELRHREVMRLARGHAANGTELLKHLRFHSTNFENILVWERGKNTTPDTVFSVAYSIYGAKRWQEKGACQNMTSRSCDLTGETGNIHEYYYAQVTALTESGLSASFRTQRFNPKTETVLKPPDVTFDPGVHSIRFILGPSLTLARDASGSPLALEDIFPNLLYHLRINVNQTHHMIKEGKEKEYEFPGLAPDTEYSGTVGIRIPSLAKHSPTHKFSVRTLPDRTWTYYFSGMSLFTMGFLVAVACFMTYKYINKNMQQPRVLDLQRVLTYHPLKFTREHVLTPVCDLVPPAAPPPPRAAPRPEGGLRDAPGFAQMPGDRLRREGPRPRRPGPCTEGPGPPALHLTALSAAHSASTFLRGVPDGRRVWRPGIASPPETEPGPTRPPAPGPGSGGRVVPQIQPGEAIGRARGRPSAPGRPADVPAGPGLALPGPGPAERLAGGQPAPAPPAVDPGRGWGARAGGPGLPPAPGPQPGLPPLVRSSGRRPRSGRARAGALASAQLPGGSPR</sequence>
<evidence type="ECO:0000256" key="11">
    <source>
        <dbReference type="ARBA" id="ARBA00023157"/>
    </source>
</evidence>
<feature type="compositionally biased region" description="Pro residues" evidence="16">
    <location>
        <begin position="377"/>
        <end position="389"/>
    </location>
</feature>
<keyword evidence="4" id="KW-0597">Phosphoprotein</keyword>
<keyword evidence="7" id="KW-0677">Repeat</keyword>
<evidence type="ECO:0000256" key="8">
    <source>
        <dbReference type="ARBA" id="ARBA00022843"/>
    </source>
</evidence>
<dbReference type="OMA" id="WERGKNT"/>
<feature type="compositionally biased region" description="Pro residues" evidence="16">
    <location>
        <begin position="465"/>
        <end position="477"/>
    </location>
</feature>
<dbReference type="InterPro" id="IPR013783">
    <property type="entry name" value="Ig-like_fold"/>
</dbReference>
<keyword evidence="6" id="KW-0732">Signal</keyword>
<dbReference type="FunFam" id="2.60.40.10:FF:000348">
    <property type="entry name" value="Interleukin 20 receptor subunit alpha"/>
    <property type="match status" value="1"/>
</dbReference>
<dbReference type="GeneTree" id="ENSGT00940000161366"/>
<dbReference type="GO" id="GO:0019221">
    <property type="term" value="P:cytokine-mediated signaling pathway"/>
    <property type="evidence" value="ECO:0000318"/>
    <property type="project" value="GO_Central"/>
</dbReference>
<evidence type="ECO:0000256" key="1">
    <source>
        <dbReference type="ARBA" id="ARBA00004251"/>
    </source>
</evidence>
<comment type="similarity">
    <text evidence="2">Belongs to the type II cytokine receptor family.</text>
</comment>
<evidence type="ECO:0000256" key="15">
    <source>
        <dbReference type="ARBA" id="ARBA00071143"/>
    </source>
</evidence>
<dbReference type="STRING" id="9258.ENSOANP00000003504"/>
<dbReference type="PANTHER" id="PTHR20859">
    <property type="entry name" value="INTERFERON/INTERLEUKIN RECEPTOR"/>
    <property type="match status" value="1"/>
</dbReference>
<keyword evidence="9 17" id="KW-1133">Transmembrane helix</keyword>
<keyword evidence="5 17" id="KW-0812">Transmembrane</keyword>
<evidence type="ECO:0000256" key="7">
    <source>
        <dbReference type="ARBA" id="ARBA00022737"/>
    </source>
</evidence>
<evidence type="ECO:0000256" key="10">
    <source>
        <dbReference type="ARBA" id="ARBA00023136"/>
    </source>
</evidence>
<dbReference type="Ensembl" id="ENSOANT00000003505.3">
    <property type="protein sequence ID" value="ENSOANP00000003504.3"/>
    <property type="gene ID" value="ENSOANG00000002209.4"/>
</dbReference>
<keyword evidence="12" id="KW-0675">Receptor</keyword>
<name>F6UJT9_ORNAN</name>
<evidence type="ECO:0000256" key="16">
    <source>
        <dbReference type="SAM" id="MobiDB-lite"/>
    </source>
</evidence>
<feature type="compositionally biased region" description="Low complexity" evidence="16">
    <location>
        <begin position="492"/>
        <end position="508"/>
    </location>
</feature>
<dbReference type="PANTHER" id="PTHR20859:SF53">
    <property type="entry name" value="INTERLEUKIN-22 RECEPTOR SUBUNIT ALPHA-1"/>
    <property type="match status" value="1"/>
</dbReference>
<evidence type="ECO:0000256" key="3">
    <source>
        <dbReference type="ARBA" id="ARBA00022475"/>
    </source>
</evidence>
<dbReference type="InterPro" id="IPR003961">
    <property type="entry name" value="FN3_dom"/>
</dbReference>
<evidence type="ECO:0000256" key="9">
    <source>
        <dbReference type="ARBA" id="ARBA00022989"/>
    </source>
</evidence>
<accession>F6UJT9</accession>
<evidence type="ECO:0000256" key="4">
    <source>
        <dbReference type="ARBA" id="ARBA00022553"/>
    </source>
</evidence>
<feature type="domain" description="Fibronectin type-III" evidence="18">
    <location>
        <begin position="17"/>
        <end position="104"/>
    </location>
</feature>
<feature type="compositionally biased region" description="Low complexity" evidence="16">
    <location>
        <begin position="332"/>
        <end position="344"/>
    </location>
</feature>
<feature type="transmembrane region" description="Helical" evidence="17">
    <location>
        <begin position="226"/>
        <end position="250"/>
    </location>
</feature>
<comment type="function">
    <text evidence="14">Component of the receptor for IL20, IL22 and IL24. Component of IL22 receptor formed by IL22RA1 and IL10RB enabling IL22 signaling via JAK/STAT pathways. IL22 also induces activation of MAPK1/MAPK3 and Akt kinases pathways. Component of one of the receptor for IL20 and IL24 formed by IL22RA1 and IL20RB also signaling through STATs activation. Mediates IL24 antiangiogenic activity as well as IL24 inhibitory effect on endothelial cell tube formation and differentiation.</text>
</comment>
<dbReference type="Bgee" id="ENSOANG00000002209">
    <property type="expression patterns" value="Expressed in endometrium and 2 other cell types or tissues"/>
</dbReference>
<evidence type="ECO:0000259" key="18">
    <source>
        <dbReference type="Pfam" id="PF01108"/>
    </source>
</evidence>
<keyword evidence="10 17" id="KW-0472">Membrane</keyword>
<keyword evidence="11" id="KW-1015">Disulfide bond</keyword>
<gene>
    <name evidence="19" type="primary">IL22RA1</name>
</gene>
<evidence type="ECO:0000313" key="20">
    <source>
        <dbReference type="Proteomes" id="UP000002279"/>
    </source>
</evidence>
<proteinExistence type="inferred from homology"/>
<dbReference type="HOGENOM" id="CLU_074003_0_0_1"/>
<dbReference type="Gene3D" id="2.60.40.10">
    <property type="entry name" value="Immunoglobulins"/>
    <property type="match status" value="2"/>
</dbReference>
<dbReference type="Proteomes" id="UP000002279">
    <property type="component" value="Unplaced"/>
</dbReference>
<evidence type="ECO:0000256" key="6">
    <source>
        <dbReference type="ARBA" id="ARBA00022729"/>
    </source>
</evidence>
<organism evidence="19 20">
    <name type="scientific">Ornithorhynchus anatinus</name>
    <name type="common">Duckbill platypus</name>
    <dbReference type="NCBI Taxonomy" id="9258"/>
    <lineage>
        <taxon>Eukaryota</taxon>
        <taxon>Metazoa</taxon>
        <taxon>Chordata</taxon>
        <taxon>Craniata</taxon>
        <taxon>Vertebrata</taxon>
        <taxon>Euteleostomi</taxon>
        <taxon>Mammalia</taxon>
        <taxon>Monotremata</taxon>
        <taxon>Ornithorhynchidae</taxon>
        <taxon>Ornithorhynchus</taxon>
    </lineage>
</organism>
<keyword evidence="13" id="KW-0325">Glycoprotein</keyword>
<evidence type="ECO:0000256" key="12">
    <source>
        <dbReference type="ARBA" id="ARBA00023170"/>
    </source>
</evidence>
<feature type="region of interest" description="Disordered" evidence="16">
    <location>
        <begin position="292"/>
        <end position="344"/>
    </location>
</feature>
<feature type="compositionally biased region" description="Low complexity" evidence="16">
    <location>
        <begin position="412"/>
        <end position="444"/>
    </location>
</feature>
<dbReference type="InterPro" id="IPR036116">
    <property type="entry name" value="FN3_sf"/>
</dbReference>
<keyword evidence="3" id="KW-1003">Cell membrane</keyword>
<keyword evidence="8" id="KW-0832">Ubl conjugation</keyword>
<reference evidence="19" key="2">
    <citation type="submission" date="2025-09" db="UniProtKB">
        <authorList>
            <consortium name="Ensembl"/>
        </authorList>
    </citation>
    <scope>IDENTIFICATION</scope>
    <source>
        <strain evidence="19">Glennie</strain>
    </source>
</reference>
<evidence type="ECO:0000256" key="14">
    <source>
        <dbReference type="ARBA" id="ARBA00055421"/>
    </source>
</evidence>
<evidence type="ECO:0000256" key="13">
    <source>
        <dbReference type="ARBA" id="ARBA00023180"/>
    </source>
</evidence>
<dbReference type="SUPFAM" id="SSF49265">
    <property type="entry name" value="Fibronectin type III"/>
    <property type="match status" value="2"/>
</dbReference>
<evidence type="ECO:0000256" key="17">
    <source>
        <dbReference type="SAM" id="Phobius"/>
    </source>
</evidence>
<dbReference type="AlphaFoldDB" id="F6UJT9"/>
<dbReference type="FunFam" id="2.60.40.10:FF:001465">
    <property type="entry name" value="Interleukin-22 receptor subunit alpha-1"/>
    <property type="match status" value="1"/>
</dbReference>
<feature type="compositionally biased region" description="Gly residues" evidence="16">
    <location>
        <begin position="455"/>
        <end position="464"/>
    </location>
</feature>